<feature type="signal peptide" evidence="7">
    <location>
        <begin position="1"/>
        <end position="25"/>
    </location>
</feature>
<keyword evidence="10" id="KW-1185">Reference proteome</keyword>
<dbReference type="SMART" id="SM00271">
    <property type="entry name" value="DnaJ"/>
    <property type="match status" value="1"/>
</dbReference>
<proteinExistence type="predicted"/>
<evidence type="ECO:0000259" key="8">
    <source>
        <dbReference type="PROSITE" id="PS50076"/>
    </source>
</evidence>
<dbReference type="InterPro" id="IPR036869">
    <property type="entry name" value="J_dom_sf"/>
</dbReference>
<dbReference type="PANTHER" id="PTHR45184:SF1">
    <property type="entry name" value="DNAJ PROTEIN ERDJ3A"/>
    <property type="match status" value="1"/>
</dbReference>
<dbReference type="EMBL" id="CAKLCB010000316">
    <property type="protein sequence ID" value="CAH0519783.1"/>
    <property type="molecule type" value="Genomic_DNA"/>
</dbReference>
<dbReference type="SUPFAM" id="SSF52833">
    <property type="entry name" value="Thioredoxin-like"/>
    <property type="match status" value="1"/>
</dbReference>
<dbReference type="InterPro" id="IPR018253">
    <property type="entry name" value="DnaJ_domain_CS"/>
</dbReference>
<comment type="subcellular location">
    <subcellularLocation>
        <location evidence="1">Endoplasmic reticulum membrane</location>
        <topology evidence="1">Single-pass type IV membrane protein</topology>
    </subcellularLocation>
</comment>
<dbReference type="SUPFAM" id="SSF46565">
    <property type="entry name" value="Chaperone J-domain"/>
    <property type="match status" value="1"/>
</dbReference>
<evidence type="ECO:0000313" key="10">
    <source>
        <dbReference type="Proteomes" id="UP001158986"/>
    </source>
</evidence>
<feature type="domain" description="J" evidence="8">
    <location>
        <begin position="31"/>
        <end position="99"/>
    </location>
</feature>
<evidence type="ECO:0000256" key="4">
    <source>
        <dbReference type="ARBA" id="ARBA00035002"/>
    </source>
</evidence>
<reference evidence="9 10" key="1">
    <citation type="submission" date="2021-11" db="EMBL/GenBank/DDBJ databases">
        <authorList>
            <person name="Islam A."/>
            <person name="Islam S."/>
            <person name="Flora M.S."/>
            <person name="Rahman M."/>
            <person name="Ziaur R.M."/>
            <person name="Epstein J.H."/>
            <person name="Hassan M."/>
            <person name="Klassen M."/>
            <person name="Woodard K."/>
            <person name="Webb A."/>
            <person name="Webby R.J."/>
            <person name="El Zowalaty M.E."/>
        </authorList>
    </citation>
    <scope>NUCLEOTIDE SEQUENCE [LARGE SCALE GENOMIC DNA]</scope>
    <source>
        <strain evidence="9">Pbs1</strain>
    </source>
</reference>
<dbReference type="Gene3D" id="1.10.287.110">
    <property type="entry name" value="DnaJ domain"/>
    <property type="match status" value="1"/>
</dbReference>
<dbReference type="PROSITE" id="PS00636">
    <property type="entry name" value="DNAJ_1"/>
    <property type="match status" value="1"/>
</dbReference>
<organism evidence="9 10">
    <name type="scientific">Peronospora belbahrii</name>
    <dbReference type="NCBI Taxonomy" id="622444"/>
    <lineage>
        <taxon>Eukaryota</taxon>
        <taxon>Sar</taxon>
        <taxon>Stramenopiles</taxon>
        <taxon>Oomycota</taxon>
        <taxon>Peronosporomycetes</taxon>
        <taxon>Peronosporales</taxon>
        <taxon>Peronosporaceae</taxon>
        <taxon>Peronospora</taxon>
    </lineage>
</organism>
<dbReference type="Pfam" id="PF00226">
    <property type="entry name" value="DnaJ"/>
    <property type="match status" value="1"/>
</dbReference>
<evidence type="ECO:0000256" key="7">
    <source>
        <dbReference type="SAM" id="SignalP"/>
    </source>
</evidence>
<evidence type="ECO:0000256" key="1">
    <source>
        <dbReference type="ARBA" id="ARBA00004163"/>
    </source>
</evidence>
<sequence length="462" mass="52505">MVSRSMLRLIFHLVLMVFLMISLDAMDPSKDYYKILGVSKNFSDRELKKSYRQLALQYHPDKAETPEEKETSTEKFVEVSEAYDVLSDSVKRQEYDHARQFGGGGREARGFSSGKQRSKEENMASFTKMFETVFGHGFNRGGFHTDANTEAFTSGFAQGMGRGGHGIPNEFQFAGMDGFGHTQRPPNGPYKDMNRARRPTKLYWPDSPVKSLSKKKFPGKDANNEWLIQFYKIDVVGAEFRGNYENIARDLKGKVRVGAVNCEKYPSFCQEIGIEKDPTFIYIWEGQMTKYEGETDEYQVYNFAIQKHLERLQRLRNSDEIEKLHAGNEVKLCNVGKHASPNTSSLCAVFVLSGEKKQREKEMKVVKEVATKFRHSKGLSIAYVDWKTQQRTVQKLIETVAGHTYQQQKPGLLIIRTKRGKTRVGMHPLDATFSADVLSATMERAVGGDLSLANVHGVVHFR</sequence>
<dbReference type="InterPro" id="IPR052842">
    <property type="entry name" value="ER_Co-chaperone"/>
</dbReference>
<keyword evidence="3" id="KW-0072">Autophagy</keyword>
<evidence type="ECO:0000256" key="3">
    <source>
        <dbReference type="ARBA" id="ARBA00023006"/>
    </source>
</evidence>
<dbReference type="InterPro" id="IPR036249">
    <property type="entry name" value="Thioredoxin-like_sf"/>
</dbReference>
<dbReference type="Pfam" id="PF00085">
    <property type="entry name" value="Thioredoxin"/>
    <property type="match status" value="1"/>
</dbReference>
<dbReference type="InterPro" id="IPR001623">
    <property type="entry name" value="DnaJ_domain"/>
</dbReference>
<evidence type="ECO:0000256" key="2">
    <source>
        <dbReference type="ARBA" id="ARBA00020921"/>
    </source>
</evidence>
<dbReference type="PROSITE" id="PS50076">
    <property type="entry name" value="DNAJ_2"/>
    <property type="match status" value="1"/>
</dbReference>
<feature type="chain" id="PRO_5046690372" description="DnaJ homolog subfamily C member 16" evidence="7">
    <location>
        <begin position="26"/>
        <end position="462"/>
    </location>
</feature>
<dbReference type="CDD" id="cd06257">
    <property type="entry name" value="DnaJ"/>
    <property type="match status" value="1"/>
</dbReference>
<dbReference type="InterPro" id="IPR013766">
    <property type="entry name" value="Thioredoxin_domain"/>
</dbReference>
<evidence type="ECO:0000256" key="6">
    <source>
        <dbReference type="SAM" id="MobiDB-lite"/>
    </source>
</evidence>
<dbReference type="PANTHER" id="PTHR45184">
    <property type="entry name" value="DNAJ PROTEIN ERDJ3A"/>
    <property type="match status" value="1"/>
</dbReference>
<feature type="region of interest" description="Disordered" evidence="6">
    <location>
        <begin position="98"/>
        <end position="120"/>
    </location>
</feature>
<evidence type="ECO:0000313" key="9">
    <source>
        <dbReference type="EMBL" id="CAH0519783.1"/>
    </source>
</evidence>
<protein>
    <recommendedName>
        <fullName evidence="2">DnaJ homolog subfamily C member 16</fullName>
    </recommendedName>
    <alternativeName>
        <fullName evidence="5">Endoplasmic reticulum DNA J domain-containing protein 8</fullName>
    </alternativeName>
</protein>
<dbReference type="PRINTS" id="PR00625">
    <property type="entry name" value="JDOMAIN"/>
</dbReference>
<comment type="caution">
    <text evidence="9">The sequence shown here is derived from an EMBL/GenBank/DDBJ whole genome shotgun (WGS) entry which is preliminary data.</text>
</comment>
<dbReference type="Gene3D" id="3.40.30.10">
    <property type="entry name" value="Glutaredoxin"/>
    <property type="match status" value="1"/>
</dbReference>
<gene>
    <name evidence="9" type="ORF">PBS001_LOCUS6299</name>
</gene>
<keyword evidence="7" id="KW-0732">Signal</keyword>
<comment type="function">
    <text evidence="4">Plays an important role in regulating the size of autophagosomes during the formation process.</text>
</comment>
<dbReference type="Proteomes" id="UP001158986">
    <property type="component" value="Unassembled WGS sequence"/>
</dbReference>
<evidence type="ECO:0000256" key="5">
    <source>
        <dbReference type="ARBA" id="ARBA00035043"/>
    </source>
</evidence>
<accession>A0ABN8D4K4</accession>
<name>A0ABN8D4K4_9STRA</name>